<protein>
    <submittedName>
        <fullName evidence="1">Uncharacterized protein</fullName>
    </submittedName>
</protein>
<dbReference type="Proteomes" id="UP000297245">
    <property type="component" value="Unassembled WGS sequence"/>
</dbReference>
<accession>A0A4S8KT42</accession>
<keyword evidence="2" id="KW-1185">Reference proteome</keyword>
<sequence>MQSRKDQRICKLTKTIDLWPPPTSWWSFPPSLALSLPPPCWFFRSSLALSSPPLGLPCLLAEPLARTPANNSSLYPPRTKGCCTRPSRLLALSSPPLALPCLKFAEPLAGSSRTPANTSSLYLPRTKGCCTRPSRLLALSLPPLGLPCLLALVTLGRSSPPGGLSWSPLLALGFAFAVPPSTTRSPYAEPPAHFFSSARSQFTSSTCSQSQLTSSTCSQFQFASSTCSRTTCSQFTSSVCFRLNFTSSAGDSRSFSSSSSWWSELVSSTCFRFCFCGPSFKFNLGSVADGQAHGTG</sequence>
<evidence type="ECO:0000313" key="1">
    <source>
        <dbReference type="EMBL" id="THU78578.1"/>
    </source>
</evidence>
<reference evidence="1 2" key="1">
    <citation type="journal article" date="2019" name="Nat. Ecol. Evol.">
        <title>Megaphylogeny resolves global patterns of mushroom evolution.</title>
        <authorList>
            <person name="Varga T."/>
            <person name="Krizsan K."/>
            <person name="Foldi C."/>
            <person name="Dima B."/>
            <person name="Sanchez-Garcia M."/>
            <person name="Sanchez-Ramirez S."/>
            <person name="Szollosi G.J."/>
            <person name="Szarkandi J.G."/>
            <person name="Papp V."/>
            <person name="Albert L."/>
            <person name="Andreopoulos W."/>
            <person name="Angelini C."/>
            <person name="Antonin V."/>
            <person name="Barry K.W."/>
            <person name="Bougher N.L."/>
            <person name="Buchanan P."/>
            <person name="Buyck B."/>
            <person name="Bense V."/>
            <person name="Catcheside P."/>
            <person name="Chovatia M."/>
            <person name="Cooper J."/>
            <person name="Damon W."/>
            <person name="Desjardin D."/>
            <person name="Finy P."/>
            <person name="Geml J."/>
            <person name="Haridas S."/>
            <person name="Hughes K."/>
            <person name="Justo A."/>
            <person name="Karasinski D."/>
            <person name="Kautmanova I."/>
            <person name="Kiss B."/>
            <person name="Kocsube S."/>
            <person name="Kotiranta H."/>
            <person name="LaButti K.M."/>
            <person name="Lechner B.E."/>
            <person name="Liimatainen K."/>
            <person name="Lipzen A."/>
            <person name="Lukacs Z."/>
            <person name="Mihaltcheva S."/>
            <person name="Morgado L.N."/>
            <person name="Niskanen T."/>
            <person name="Noordeloos M.E."/>
            <person name="Ohm R.A."/>
            <person name="Ortiz-Santana B."/>
            <person name="Ovrebo C."/>
            <person name="Racz N."/>
            <person name="Riley R."/>
            <person name="Savchenko A."/>
            <person name="Shiryaev A."/>
            <person name="Soop K."/>
            <person name="Spirin V."/>
            <person name="Szebenyi C."/>
            <person name="Tomsovsky M."/>
            <person name="Tulloss R.E."/>
            <person name="Uehling J."/>
            <person name="Grigoriev I.V."/>
            <person name="Vagvolgyi C."/>
            <person name="Papp T."/>
            <person name="Martin F.M."/>
            <person name="Miettinen O."/>
            <person name="Hibbett D.S."/>
            <person name="Nagy L.G."/>
        </authorList>
    </citation>
    <scope>NUCLEOTIDE SEQUENCE [LARGE SCALE GENOMIC DNA]</scope>
    <source>
        <strain evidence="1 2">CBS 962.96</strain>
    </source>
</reference>
<organism evidence="1 2">
    <name type="scientific">Dendrothele bispora (strain CBS 962.96)</name>
    <dbReference type="NCBI Taxonomy" id="1314807"/>
    <lineage>
        <taxon>Eukaryota</taxon>
        <taxon>Fungi</taxon>
        <taxon>Dikarya</taxon>
        <taxon>Basidiomycota</taxon>
        <taxon>Agaricomycotina</taxon>
        <taxon>Agaricomycetes</taxon>
        <taxon>Agaricomycetidae</taxon>
        <taxon>Agaricales</taxon>
        <taxon>Agaricales incertae sedis</taxon>
        <taxon>Dendrothele</taxon>
    </lineage>
</organism>
<dbReference type="AlphaFoldDB" id="A0A4S8KT42"/>
<dbReference type="EMBL" id="ML180169">
    <property type="protein sequence ID" value="THU78578.1"/>
    <property type="molecule type" value="Genomic_DNA"/>
</dbReference>
<proteinExistence type="predicted"/>
<gene>
    <name evidence="1" type="ORF">K435DRAFT_876483</name>
</gene>
<name>A0A4S8KT42_DENBC</name>
<evidence type="ECO:0000313" key="2">
    <source>
        <dbReference type="Proteomes" id="UP000297245"/>
    </source>
</evidence>